<keyword evidence="3" id="KW-1185">Reference proteome</keyword>
<dbReference type="EMBL" id="CP135443">
    <property type="protein sequence ID" value="WRY32789.1"/>
    <property type="molecule type" value="Genomic_DNA"/>
</dbReference>
<feature type="region of interest" description="Disordered" evidence="1">
    <location>
        <begin position="84"/>
        <end position="118"/>
    </location>
</feature>
<evidence type="ECO:0000313" key="2">
    <source>
        <dbReference type="EMBL" id="WRY32789.1"/>
    </source>
</evidence>
<proteinExistence type="predicted"/>
<organism evidence="2 3">
    <name type="scientific">Thioclava litoralis</name>
    <dbReference type="NCBI Taxonomy" id="3076557"/>
    <lineage>
        <taxon>Bacteria</taxon>
        <taxon>Pseudomonadati</taxon>
        <taxon>Pseudomonadota</taxon>
        <taxon>Alphaproteobacteria</taxon>
        <taxon>Rhodobacterales</taxon>
        <taxon>Paracoccaceae</taxon>
        <taxon>Thioclava</taxon>
    </lineage>
</organism>
<accession>A0ABZ1DYI1</accession>
<evidence type="ECO:0000313" key="3">
    <source>
        <dbReference type="Proteomes" id="UP001623290"/>
    </source>
</evidence>
<sequence>MSLSSYLSGLLSYFFKLWLSQQNSPSAQQAGTAQPSGAVSASSQAAATQGMTSAGTMAPQSAAPTETTQIGLVVESALRGETAIPPQDSATYPKSAPALPTPPSATAQPQPPGADILPATGLGLGLSRSIAENAVTVPLDADLQDQASAVFAQMGYGTGNESRARAYAQARIVATRQENLIERLRQTAESFLPAAQSHTASNRLSQTQAAKLYEALSPIFADAFSSMARGGTQVFDAQGLVSSQLRMQL</sequence>
<feature type="compositionally biased region" description="Low complexity" evidence="1">
    <location>
        <begin position="93"/>
        <end position="108"/>
    </location>
</feature>
<evidence type="ECO:0000256" key="1">
    <source>
        <dbReference type="SAM" id="MobiDB-lite"/>
    </source>
</evidence>
<protein>
    <submittedName>
        <fullName evidence="2">Uncharacterized protein</fullName>
    </submittedName>
</protein>
<gene>
    <name evidence="2" type="ORF">RPE78_08700</name>
</gene>
<name>A0ABZ1DYI1_9RHOB</name>
<dbReference type="RefSeq" id="WP_406720315.1">
    <property type="nucleotide sequence ID" value="NZ_CP135443.1"/>
</dbReference>
<dbReference type="Proteomes" id="UP001623290">
    <property type="component" value="Chromosome"/>
</dbReference>
<reference evidence="2 3" key="1">
    <citation type="submission" date="2023-09" db="EMBL/GenBank/DDBJ databases">
        <title>Thioclava shenzhenensis sp. nov., a multidrug resistant bacteria-antagonizing species isolated from coastal seawater.</title>
        <authorList>
            <person name="Long M."/>
        </authorList>
    </citation>
    <scope>NUCLEOTIDE SEQUENCE [LARGE SCALE GENOMIC DNA]</scope>
    <source>
        <strain evidence="2 3">FTW29</strain>
    </source>
</reference>